<feature type="transmembrane region" description="Helical" evidence="7">
    <location>
        <begin position="41"/>
        <end position="65"/>
    </location>
</feature>
<evidence type="ECO:0000256" key="3">
    <source>
        <dbReference type="ARBA" id="ARBA00022475"/>
    </source>
</evidence>
<feature type="transmembrane region" description="Helical" evidence="7">
    <location>
        <begin position="204"/>
        <end position="226"/>
    </location>
</feature>
<evidence type="ECO:0000256" key="5">
    <source>
        <dbReference type="ARBA" id="ARBA00022989"/>
    </source>
</evidence>
<dbReference type="GO" id="GO:0005886">
    <property type="term" value="C:plasma membrane"/>
    <property type="evidence" value="ECO:0007669"/>
    <property type="project" value="UniProtKB-SubCell"/>
</dbReference>
<feature type="transmembrane region" description="Helical" evidence="7">
    <location>
        <begin position="143"/>
        <end position="158"/>
    </location>
</feature>
<evidence type="ECO:0008006" key="10">
    <source>
        <dbReference type="Google" id="ProtNLM"/>
    </source>
</evidence>
<evidence type="ECO:0000313" key="8">
    <source>
        <dbReference type="EMBL" id="ALV42874.1"/>
    </source>
</evidence>
<feature type="transmembrane region" description="Helical" evidence="7">
    <location>
        <begin position="246"/>
        <end position="265"/>
    </location>
</feature>
<keyword evidence="5 7" id="KW-1133">Transmembrane helix</keyword>
<dbReference type="InterPro" id="IPR050833">
    <property type="entry name" value="Poly_Biosynth_Transport"/>
</dbReference>
<evidence type="ECO:0000256" key="1">
    <source>
        <dbReference type="ARBA" id="ARBA00004651"/>
    </source>
</evidence>
<dbReference type="Proteomes" id="UP000065151">
    <property type="component" value="Chromosome"/>
</dbReference>
<organism evidence="8">
    <name type="scientific">Pseudarthrobacter sulfonivorans</name>
    <dbReference type="NCBI Taxonomy" id="121292"/>
    <lineage>
        <taxon>Bacteria</taxon>
        <taxon>Bacillati</taxon>
        <taxon>Actinomycetota</taxon>
        <taxon>Actinomycetes</taxon>
        <taxon>Micrococcales</taxon>
        <taxon>Micrococcaceae</taxon>
        <taxon>Pseudarthrobacter</taxon>
    </lineage>
</organism>
<feature type="transmembrane region" description="Helical" evidence="7">
    <location>
        <begin position="277"/>
        <end position="297"/>
    </location>
</feature>
<keyword evidence="3" id="KW-1003">Cell membrane</keyword>
<evidence type="ECO:0000256" key="7">
    <source>
        <dbReference type="SAM" id="Phobius"/>
    </source>
</evidence>
<protein>
    <recommendedName>
        <fullName evidence="10">Polysaccharide biosynthesis protein</fullName>
    </recommendedName>
</protein>
<evidence type="ECO:0000313" key="9">
    <source>
        <dbReference type="Proteomes" id="UP000065151"/>
    </source>
</evidence>
<evidence type="ECO:0000256" key="2">
    <source>
        <dbReference type="ARBA" id="ARBA00007430"/>
    </source>
</evidence>
<reference evidence="8 9" key="1">
    <citation type="submission" date="2015-12" db="EMBL/GenBank/DDBJ databases">
        <authorList>
            <person name="Shamseldin A."/>
            <person name="Moawad H."/>
            <person name="Abd El-Rahim W.M."/>
            <person name="Sadowsky M.J."/>
        </authorList>
    </citation>
    <scope>NUCLEOTIDE SEQUENCE [LARGE SCALE GENOMIC DNA]</scope>
    <source>
        <strain evidence="8 9">Ar51</strain>
    </source>
</reference>
<feature type="transmembrane region" description="Helical" evidence="7">
    <location>
        <begin position="77"/>
        <end position="102"/>
    </location>
</feature>
<feature type="transmembrane region" description="Helical" evidence="7">
    <location>
        <begin position="345"/>
        <end position="368"/>
    </location>
</feature>
<dbReference type="AlphaFoldDB" id="A0A0U3QCE5"/>
<dbReference type="EMBL" id="CP013747">
    <property type="protein sequence ID" value="ALV42874.1"/>
    <property type="molecule type" value="Genomic_DNA"/>
</dbReference>
<sequence>MIKRIAAFAGLPLLSSLASFILLPIVARVGGAPVWTSLALGQAIGAIAAIVVGLGWSLTGPAAVASSADETVRRRHYAVSFATRSLMFLGTIPLMFVALGLAGDPANFWLAFLMACAQAASGLTPAWYCIATGHPGRIAKYDVVPRMVATLGVIPILLTTGQTIIYPAALLVLGLAGTLLFNAHHAHKGDFQDLSFGRIIREIWALRAGAGITLAAGSYASTPIIIVQFMAASGGLAAFVSAEKLYRIGLLATAALGNSLQGWVSDFAGDHARRRKYSLVALSGLGLVGWLLLAVAGPWATALLFSEALAADFWTCFWFGLSFLLVCVTSSTGAHWLVPAKRMRTVLTSTIAGAVVGVPAMIVLADLMGGPGGALGLALGEIVVTAIQMLVVLRLLKDPDTNTASKQAAS</sequence>
<feature type="transmembrane region" description="Helical" evidence="7">
    <location>
        <begin position="374"/>
        <end position="396"/>
    </location>
</feature>
<gene>
    <name evidence="8" type="ORF">AU252_18340</name>
</gene>
<dbReference type="RefSeq" id="WP_058931949.1">
    <property type="nucleotide sequence ID" value="NZ_CP013747.1"/>
</dbReference>
<comment type="subcellular location">
    <subcellularLocation>
        <location evidence="1">Cell membrane</location>
        <topology evidence="1">Multi-pass membrane protein</topology>
    </subcellularLocation>
</comment>
<feature type="transmembrane region" description="Helical" evidence="7">
    <location>
        <begin position="317"/>
        <end position="338"/>
    </location>
</feature>
<keyword evidence="6 7" id="KW-0472">Membrane</keyword>
<comment type="similarity">
    <text evidence="2">Belongs to the polysaccharide synthase family.</text>
</comment>
<proteinExistence type="inferred from homology"/>
<dbReference type="KEGG" id="psul:AU252_18340"/>
<dbReference type="PANTHER" id="PTHR30250">
    <property type="entry name" value="PST FAMILY PREDICTED COLANIC ACID TRANSPORTER"/>
    <property type="match status" value="1"/>
</dbReference>
<feature type="transmembrane region" description="Helical" evidence="7">
    <location>
        <begin position="164"/>
        <end position="183"/>
    </location>
</feature>
<name>A0A0U3QCE5_9MICC</name>
<accession>A0A0U3QCE5</accession>
<feature type="transmembrane region" description="Helical" evidence="7">
    <location>
        <begin position="108"/>
        <end position="131"/>
    </location>
</feature>
<dbReference type="PANTHER" id="PTHR30250:SF10">
    <property type="entry name" value="LIPOPOLYSACCHARIDE BIOSYNTHESIS PROTEIN WZXC"/>
    <property type="match status" value="1"/>
</dbReference>
<evidence type="ECO:0000256" key="6">
    <source>
        <dbReference type="ARBA" id="ARBA00023136"/>
    </source>
</evidence>
<keyword evidence="4 7" id="KW-0812">Transmembrane</keyword>
<evidence type="ECO:0000256" key="4">
    <source>
        <dbReference type="ARBA" id="ARBA00022692"/>
    </source>
</evidence>
<dbReference type="STRING" id="121292.AU252_18340"/>